<reference evidence="2 3" key="1">
    <citation type="submission" date="2023-11" db="EMBL/GenBank/DDBJ databases">
        <authorList>
            <person name="Panchal A.K."/>
            <person name="Meaney J.S."/>
            <person name="Karas B.J."/>
            <person name="diCenzo G.C."/>
        </authorList>
    </citation>
    <scope>NUCLEOTIDE SEQUENCE [LARGE SCALE GENOMIC DNA]</scope>
    <source>
        <strain evidence="2 3">NZP2235</strain>
    </source>
</reference>
<accession>A0ABZ0VSF9</accession>
<dbReference type="Proteomes" id="UP001322481">
    <property type="component" value="Chromosome"/>
</dbReference>
<dbReference type="Gene3D" id="1.10.260.40">
    <property type="entry name" value="lambda repressor-like DNA-binding domains"/>
    <property type="match status" value="1"/>
</dbReference>
<dbReference type="SMART" id="SM00530">
    <property type="entry name" value="HTH_XRE"/>
    <property type="match status" value="1"/>
</dbReference>
<keyword evidence="3" id="KW-1185">Reference proteome</keyword>
<evidence type="ECO:0000313" key="2">
    <source>
        <dbReference type="EMBL" id="WQB98506.1"/>
    </source>
</evidence>
<name>A0ABZ0VSF9_9HYPH</name>
<dbReference type="Pfam" id="PF13560">
    <property type="entry name" value="HTH_31"/>
    <property type="match status" value="1"/>
</dbReference>
<dbReference type="PANTHER" id="PTHR35010">
    <property type="entry name" value="BLL4672 PROTEIN-RELATED"/>
    <property type="match status" value="1"/>
</dbReference>
<dbReference type="Pfam" id="PF17765">
    <property type="entry name" value="MLTR_LBD"/>
    <property type="match status" value="1"/>
</dbReference>
<feature type="domain" description="HTH cro/C1-type" evidence="1">
    <location>
        <begin position="12"/>
        <end position="66"/>
    </location>
</feature>
<dbReference type="InterPro" id="IPR010982">
    <property type="entry name" value="Lambda_DNA-bd_dom_sf"/>
</dbReference>
<dbReference type="PROSITE" id="PS50943">
    <property type="entry name" value="HTH_CROC1"/>
    <property type="match status" value="1"/>
</dbReference>
<protein>
    <submittedName>
        <fullName evidence="2">Helix-turn-helix domain-containing protein</fullName>
    </submittedName>
</protein>
<dbReference type="CDD" id="cd00093">
    <property type="entry name" value="HTH_XRE"/>
    <property type="match status" value="1"/>
</dbReference>
<dbReference type="SUPFAM" id="SSF47413">
    <property type="entry name" value="lambda repressor-like DNA-binding domains"/>
    <property type="match status" value="1"/>
</dbReference>
<evidence type="ECO:0000313" key="3">
    <source>
        <dbReference type="Proteomes" id="UP001322481"/>
    </source>
</evidence>
<sequence length="275" mass="30539">MAAELVPFGVLLRRWRERRRLTQGELALSADSSTRHLSYLETGRAHPSREIVLRLAEHLEIPLRDQNLLLLAAGFAPVFEERPLAELDAARQAIELVLAAHHPYPAFAVDRHWNIVLSNSALPQLYEDCAPELMAKPVNAIRLILHPRGLGPRVLNFLEWRAHSVAVLRQQNEVRADPVIRGLLAEIAAYPVPAGGEAVPVSWEDARRYATPLRIATRMGPVSFLNTTTIFGTPTDVTLSELALETLFPADKQTVEIARKMTEETGAGAGIRLVR</sequence>
<dbReference type="PANTHER" id="PTHR35010:SF4">
    <property type="entry name" value="BLL5781 PROTEIN"/>
    <property type="match status" value="1"/>
</dbReference>
<dbReference type="EMBL" id="CP139858">
    <property type="protein sequence ID" value="WQB98506.1"/>
    <property type="molecule type" value="Genomic_DNA"/>
</dbReference>
<dbReference type="InterPro" id="IPR001387">
    <property type="entry name" value="Cro/C1-type_HTH"/>
</dbReference>
<dbReference type="InterPro" id="IPR041413">
    <property type="entry name" value="MLTR_LBD"/>
</dbReference>
<evidence type="ECO:0000259" key="1">
    <source>
        <dbReference type="PROSITE" id="PS50943"/>
    </source>
</evidence>
<gene>
    <name evidence="2" type="ORF">U0R22_002658</name>
</gene>
<dbReference type="Gene3D" id="3.30.450.180">
    <property type="match status" value="1"/>
</dbReference>
<proteinExistence type="predicted"/>
<dbReference type="RefSeq" id="WP_322418794.1">
    <property type="nucleotide sequence ID" value="NZ_CP139858.1"/>
</dbReference>
<organism evidence="2 3">
    <name type="scientific">Mesorhizobium huakuii</name>
    <dbReference type="NCBI Taxonomy" id="28104"/>
    <lineage>
        <taxon>Bacteria</taxon>
        <taxon>Pseudomonadati</taxon>
        <taxon>Pseudomonadota</taxon>
        <taxon>Alphaproteobacteria</taxon>
        <taxon>Hyphomicrobiales</taxon>
        <taxon>Phyllobacteriaceae</taxon>
        <taxon>Mesorhizobium</taxon>
    </lineage>
</organism>